<dbReference type="PROSITE" id="PS51063">
    <property type="entry name" value="HTH_CRP_2"/>
    <property type="match status" value="1"/>
</dbReference>
<dbReference type="SUPFAM" id="SSF46785">
    <property type="entry name" value="Winged helix' DNA-binding domain"/>
    <property type="match status" value="1"/>
</dbReference>
<dbReference type="InterPro" id="IPR014710">
    <property type="entry name" value="RmlC-like_jellyroll"/>
</dbReference>
<keyword evidence="3" id="KW-0804">Transcription</keyword>
<proteinExistence type="predicted"/>
<dbReference type="SUPFAM" id="SSF51206">
    <property type="entry name" value="cAMP-binding domain-like"/>
    <property type="match status" value="1"/>
</dbReference>
<keyword evidence="2" id="KW-0238">DNA-binding</keyword>
<dbReference type="InterPro" id="IPR036388">
    <property type="entry name" value="WH-like_DNA-bd_sf"/>
</dbReference>
<evidence type="ECO:0000259" key="6">
    <source>
        <dbReference type="PROSITE" id="PS51063"/>
    </source>
</evidence>
<keyword evidence="8" id="KW-1185">Reference proteome</keyword>
<dbReference type="InterPro" id="IPR000014">
    <property type="entry name" value="PAS"/>
</dbReference>
<dbReference type="Gene3D" id="3.30.450.20">
    <property type="entry name" value="PAS domain"/>
    <property type="match status" value="1"/>
</dbReference>
<dbReference type="Proteomes" id="UP001464891">
    <property type="component" value="Unassembled WGS sequence"/>
</dbReference>
<dbReference type="InterPro" id="IPR018490">
    <property type="entry name" value="cNMP-bd_dom_sf"/>
</dbReference>
<keyword evidence="1" id="KW-0805">Transcription regulation</keyword>
<dbReference type="Gene3D" id="2.60.120.10">
    <property type="entry name" value="Jelly Rolls"/>
    <property type="match status" value="1"/>
</dbReference>
<dbReference type="PROSITE" id="PS50112">
    <property type="entry name" value="PAS"/>
    <property type="match status" value="1"/>
</dbReference>
<dbReference type="EMBL" id="JAMPKM010000008">
    <property type="protein sequence ID" value="MEP0818365.1"/>
    <property type="molecule type" value="Genomic_DNA"/>
</dbReference>
<evidence type="ECO:0000256" key="1">
    <source>
        <dbReference type="ARBA" id="ARBA00023015"/>
    </source>
</evidence>
<feature type="domain" description="HTH crp-type" evidence="6">
    <location>
        <begin position="337"/>
        <end position="409"/>
    </location>
</feature>
<dbReference type="InterPro" id="IPR036390">
    <property type="entry name" value="WH_DNA-bd_sf"/>
</dbReference>
<evidence type="ECO:0000256" key="3">
    <source>
        <dbReference type="ARBA" id="ARBA00023163"/>
    </source>
</evidence>
<dbReference type="Gene3D" id="1.10.10.10">
    <property type="entry name" value="Winged helix-like DNA-binding domain superfamily/Winged helix DNA-binding domain"/>
    <property type="match status" value="1"/>
</dbReference>
<dbReference type="SMART" id="SM00091">
    <property type="entry name" value="PAS"/>
    <property type="match status" value="1"/>
</dbReference>
<dbReference type="SMART" id="SM00419">
    <property type="entry name" value="HTH_CRP"/>
    <property type="match status" value="1"/>
</dbReference>
<comment type="caution">
    <text evidence="7">The sequence shown here is derived from an EMBL/GenBank/DDBJ whole genome shotgun (WGS) entry which is preliminary data.</text>
</comment>
<dbReference type="InterPro" id="IPR012318">
    <property type="entry name" value="HTH_CRP"/>
</dbReference>
<dbReference type="InterPro" id="IPR035965">
    <property type="entry name" value="PAS-like_dom_sf"/>
</dbReference>
<dbReference type="SUPFAM" id="SSF55785">
    <property type="entry name" value="PYP-like sensor domain (PAS domain)"/>
    <property type="match status" value="1"/>
</dbReference>
<keyword evidence="4" id="KW-0175">Coiled coil</keyword>
<feature type="coiled-coil region" evidence="4">
    <location>
        <begin position="58"/>
        <end position="92"/>
    </location>
</feature>
<dbReference type="RefSeq" id="WP_199299270.1">
    <property type="nucleotide sequence ID" value="NZ_JAMPKM010000008.1"/>
</dbReference>
<feature type="domain" description="PAS" evidence="5">
    <location>
        <begin position="89"/>
        <end position="137"/>
    </location>
</feature>
<evidence type="ECO:0000256" key="2">
    <source>
        <dbReference type="ARBA" id="ARBA00023125"/>
    </source>
</evidence>
<organism evidence="7 8">
    <name type="scientific">Trichocoleus desertorum GB2-A4</name>
    <dbReference type="NCBI Taxonomy" id="2933944"/>
    <lineage>
        <taxon>Bacteria</taxon>
        <taxon>Bacillati</taxon>
        <taxon>Cyanobacteriota</taxon>
        <taxon>Cyanophyceae</taxon>
        <taxon>Leptolyngbyales</taxon>
        <taxon>Trichocoleusaceae</taxon>
        <taxon>Trichocoleus</taxon>
    </lineage>
</organism>
<dbReference type="CDD" id="cd00130">
    <property type="entry name" value="PAS"/>
    <property type="match status" value="1"/>
</dbReference>
<dbReference type="Pfam" id="PF13545">
    <property type="entry name" value="HTH_Crp_2"/>
    <property type="match status" value="1"/>
</dbReference>
<evidence type="ECO:0000313" key="8">
    <source>
        <dbReference type="Proteomes" id="UP001464891"/>
    </source>
</evidence>
<dbReference type="CDD" id="cd00092">
    <property type="entry name" value="HTH_CRP"/>
    <property type="match status" value="1"/>
</dbReference>
<evidence type="ECO:0000256" key="4">
    <source>
        <dbReference type="SAM" id="Coils"/>
    </source>
</evidence>
<reference evidence="7 8" key="1">
    <citation type="submission" date="2022-04" db="EMBL/GenBank/DDBJ databases">
        <title>Positive selection, recombination, and allopatry shape intraspecific diversity of widespread and dominant cyanobacteria.</title>
        <authorList>
            <person name="Wei J."/>
            <person name="Shu W."/>
            <person name="Hu C."/>
        </authorList>
    </citation>
    <scope>NUCLEOTIDE SEQUENCE [LARGE SCALE GENOMIC DNA]</scope>
    <source>
        <strain evidence="7 8">GB2-A4</strain>
    </source>
</reference>
<dbReference type="NCBIfam" id="TIGR00229">
    <property type="entry name" value="sensory_box"/>
    <property type="match status" value="1"/>
</dbReference>
<accession>A0ABV0J9A7</accession>
<evidence type="ECO:0000259" key="5">
    <source>
        <dbReference type="PROSITE" id="PS50112"/>
    </source>
</evidence>
<gene>
    <name evidence="7" type="ORF">NC998_14790</name>
</gene>
<dbReference type="CDD" id="cd00038">
    <property type="entry name" value="CAP_ED"/>
    <property type="match status" value="1"/>
</dbReference>
<sequence>MTAQPPPIGKDLDLNNVTLEKLLRHMTGMNGRLSRLYEAANVSPAIPIELVPTAFKEVGMASEELQVAIEELQRQNNELVGLQQQLVQERDRYRELFELAPDAYLITTTDGVVREANRAAASLLNVAQRFLIGKPFLSFIPLEQRLPWQRKMMQLRSMERSQDWELPLQPREDSCVTVKATVSVVPNLGPSPEAEPYCLQWLIRSLPAERNPVKSLLAGQSRGSVGDASVHKYVKGELIPCKADAIWQVQEGLVKLSTFSENGEEVLLGIAGPSMTFGSGLTSLHVYQVTALTDEVQLGAITWQEIATKPELAQSLLSDISQRLQQSEAFLAVAGRRRVQDRLGSFLLLLKQEIGQPVSNGVRIPVRLTHEDLANACCTTRVTVTRLLGKLQQQGKITLDPKHYIILHD</sequence>
<protein>
    <submittedName>
        <fullName evidence="7">Helix-turn-helix domain-containing protein</fullName>
    </submittedName>
</protein>
<dbReference type="Pfam" id="PF00989">
    <property type="entry name" value="PAS"/>
    <property type="match status" value="1"/>
</dbReference>
<dbReference type="InterPro" id="IPR000595">
    <property type="entry name" value="cNMP-bd_dom"/>
</dbReference>
<name>A0ABV0J9A7_9CYAN</name>
<dbReference type="InterPro" id="IPR013767">
    <property type="entry name" value="PAS_fold"/>
</dbReference>
<evidence type="ECO:0000313" key="7">
    <source>
        <dbReference type="EMBL" id="MEP0818365.1"/>
    </source>
</evidence>